<dbReference type="RefSeq" id="XP_024680117.1">
    <property type="nucleotide sequence ID" value="XM_024823572.1"/>
</dbReference>
<feature type="chain" id="PRO_5014190552" description="Peptidase A1 domain-containing protein" evidence="1">
    <location>
        <begin position="34"/>
        <end position="434"/>
    </location>
</feature>
<organism evidence="2 3">
    <name type="scientific">Aspergillus novofumigatus (strain IBT 16806)</name>
    <dbReference type="NCBI Taxonomy" id="1392255"/>
    <lineage>
        <taxon>Eukaryota</taxon>
        <taxon>Fungi</taxon>
        <taxon>Dikarya</taxon>
        <taxon>Ascomycota</taxon>
        <taxon>Pezizomycotina</taxon>
        <taxon>Eurotiomycetes</taxon>
        <taxon>Eurotiomycetidae</taxon>
        <taxon>Eurotiales</taxon>
        <taxon>Aspergillaceae</taxon>
        <taxon>Aspergillus</taxon>
        <taxon>Aspergillus subgen. Fumigati</taxon>
    </lineage>
</organism>
<keyword evidence="1" id="KW-0732">Signal</keyword>
<dbReference type="OMA" id="PRDWCGR"/>
<evidence type="ECO:0000313" key="2">
    <source>
        <dbReference type="EMBL" id="PKX91522.1"/>
    </source>
</evidence>
<evidence type="ECO:0000313" key="3">
    <source>
        <dbReference type="Proteomes" id="UP000234474"/>
    </source>
</evidence>
<feature type="signal peptide" evidence="1">
    <location>
        <begin position="1"/>
        <end position="33"/>
    </location>
</feature>
<evidence type="ECO:0000256" key="1">
    <source>
        <dbReference type="SAM" id="SignalP"/>
    </source>
</evidence>
<proteinExistence type="predicted"/>
<gene>
    <name evidence="2" type="ORF">P174DRAFT_392766</name>
</gene>
<reference evidence="3" key="1">
    <citation type="journal article" date="2018" name="Proc. Natl. Acad. Sci. U.S.A.">
        <title>Linking secondary metabolites to gene clusters through genome sequencing of six diverse Aspergillus species.</title>
        <authorList>
            <person name="Kaerboelling I."/>
            <person name="Vesth T.C."/>
            <person name="Frisvad J.C."/>
            <person name="Nybo J.L."/>
            <person name="Theobald S."/>
            <person name="Kuo A."/>
            <person name="Bowyer P."/>
            <person name="Matsuda Y."/>
            <person name="Mondo S."/>
            <person name="Lyhne E.K."/>
            <person name="Kogle M.E."/>
            <person name="Clum A."/>
            <person name="Lipzen A."/>
            <person name="Salamov A."/>
            <person name="Ngan C.Y."/>
            <person name="Daum C."/>
            <person name="Chiniquy J."/>
            <person name="Barry K."/>
            <person name="LaButti K."/>
            <person name="Haridas S."/>
            <person name="Simmons B.A."/>
            <person name="Magnuson J.K."/>
            <person name="Mortensen U.H."/>
            <person name="Larsen T.O."/>
            <person name="Grigoriev I.V."/>
            <person name="Baker S.E."/>
            <person name="Andersen M.R."/>
        </authorList>
    </citation>
    <scope>NUCLEOTIDE SEQUENCE [LARGE SCALE GENOMIC DNA]</scope>
    <source>
        <strain evidence="3">IBT 16806</strain>
    </source>
</reference>
<sequence>MTRNSWKSRHLFTTKSALLSLLQILASPARSSAHDEPTATTTVIVAATKIYYPSSTSTPVPITSPDRWVIPLVGLSEDVTTPWGANGTSGNGTVTAYTISVGQGDSDIDSDWGENGTQLLNRTQYTLVNAQFTGDLNGNQVNLTVSQHDRHILNLGNDSHLTVTTSGIDENTPVKTVPFGLNLGHKGEWNGSLALGGLYDANRLTDDATSWISVAETMNNNGTFLQTGKQSVSAVILRVWKYNPSPSGTSTSINAKVKRSGPFSVSDESEPSIVYPARLDLTSDSLILPRDWCGRNITLEINMFPNRVGSVSSSILIGIPGNLTDSSSRCSFEQNTEEIVLGRPFFQAAYIYVDLTGEVRVLPANQYDLPPKPVPFNATARPVLPDRRTSRYSPGAAGGTLVKGSWGDRNLPVETAVNRAVFVLLVLAGFAFLL</sequence>
<name>A0A2I1C1M1_ASPN1</name>
<dbReference type="GeneID" id="36530897"/>
<dbReference type="VEuPathDB" id="FungiDB:P174DRAFT_392766"/>
<dbReference type="OrthoDB" id="4524137at2759"/>
<protein>
    <recommendedName>
        <fullName evidence="4">Peptidase A1 domain-containing protein</fullName>
    </recommendedName>
</protein>
<comment type="caution">
    <text evidence="2">The sequence shown here is derived from an EMBL/GenBank/DDBJ whole genome shotgun (WGS) entry which is preliminary data.</text>
</comment>
<keyword evidence="3" id="KW-1185">Reference proteome</keyword>
<accession>A0A2I1C1M1</accession>
<dbReference type="AlphaFoldDB" id="A0A2I1C1M1"/>
<dbReference type="Proteomes" id="UP000234474">
    <property type="component" value="Unassembled WGS sequence"/>
</dbReference>
<dbReference type="EMBL" id="MSZS01000006">
    <property type="protein sequence ID" value="PKX91522.1"/>
    <property type="molecule type" value="Genomic_DNA"/>
</dbReference>
<evidence type="ECO:0008006" key="4">
    <source>
        <dbReference type="Google" id="ProtNLM"/>
    </source>
</evidence>